<sequence length="364" mass="42617">MFRQTYQSGLLSILSSQGSKPFQTWICKVSNGYIKRITDEDTNSLVLELISNNVSSTYVTCPCCPYESLGIKMQYLNLYIKNLRRYFVMEIEVLDSKNMHRRFKISTFATKTKIGPFGTHSPLNWIEGWNRLTLNLESFTKTVYGTNYVECRRITIHANCRIRRVFFADREYKEEELPLDYQIRCHIDRTKHYIPKRYMLSSNKSIFKSNSDQNQLTKLLSTSSNLSQAHNQLIDSTKKEIVNQFTPIEEIPSNERIINAPQGSIASDVQKVEDLNDNDRNSDIEQMYNQQMIQNDEQPIQIDEEPFQNDKQTIQIDEERFLNDEQPIQNGEEPFQNDEQTIQNDEQPIINNIYNLNLDSDQVS</sequence>
<dbReference type="Proteomes" id="UP000663870">
    <property type="component" value="Unassembled WGS sequence"/>
</dbReference>
<feature type="domain" description="CFA20" evidence="1">
    <location>
        <begin position="1"/>
        <end position="184"/>
    </location>
</feature>
<evidence type="ECO:0000313" key="2">
    <source>
        <dbReference type="EMBL" id="CAF0814761.1"/>
    </source>
</evidence>
<accession>A0A813TLT0</accession>
<evidence type="ECO:0000313" key="3">
    <source>
        <dbReference type="Proteomes" id="UP000663870"/>
    </source>
</evidence>
<reference evidence="2" key="1">
    <citation type="submission" date="2021-02" db="EMBL/GenBank/DDBJ databases">
        <authorList>
            <person name="Nowell W R."/>
        </authorList>
    </citation>
    <scope>NUCLEOTIDE SEQUENCE</scope>
</reference>
<protein>
    <recommendedName>
        <fullName evidence="1">CFA20 domain-containing protein</fullName>
    </recommendedName>
</protein>
<dbReference type="InterPro" id="IPR040441">
    <property type="entry name" value="CFA20/CFAP20DC"/>
</dbReference>
<comment type="caution">
    <text evidence="2">The sequence shown here is derived from an EMBL/GenBank/DDBJ whole genome shotgun (WGS) entry which is preliminary data.</text>
</comment>
<evidence type="ECO:0000259" key="1">
    <source>
        <dbReference type="Pfam" id="PF05018"/>
    </source>
</evidence>
<dbReference type="InterPro" id="IPR007714">
    <property type="entry name" value="CFA20_dom"/>
</dbReference>
<gene>
    <name evidence="2" type="ORF">JXQ802_LOCUS4896</name>
</gene>
<keyword evidence="3" id="KW-1185">Reference proteome</keyword>
<organism evidence="2 3">
    <name type="scientific">Rotaria sordida</name>
    <dbReference type="NCBI Taxonomy" id="392033"/>
    <lineage>
        <taxon>Eukaryota</taxon>
        <taxon>Metazoa</taxon>
        <taxon>Spiralia</taxon>
        <taxon>Gnathifera</taxon>
        <taxon>Rotifera</taxon>
        <taxon>Eurotatoria</taxon>
        <taxon>Bdelloidea</taxon>
        <taxon>Philodinida</taxon>
        <taxon>Philodinidae</taxon>
        <taxon>Rotaria</taxon>
    </lineage>
</organism>
<dbReference type="EMBL" id="CAJNOL010000071">
    <property type="protein sequence ID" value="CAF0814761.1"/>
    <property type="molecule type" value="Genomic_DNA"/>
</dbReference>
<dbReference type="Pfam" id="PF05018">
    <property type="entry name" value="CFA20_dom"/>
    <property type="match status" value="1"/>
</dbReference>
<name>A0A813TLT0_9BILA</name>
<dbReference type="AlphaFoldDB" id="A0A813TLT0"/>
<proteinExistence type="predicted"/>
<dbReference type="PANTHER" id="PTHR12458">
    <property type="entry name" value="ORF PROTEIN"/>
    <property type="match status" value="1"/>
</dbReference>